<accession>A0A173YG72</accession>
<dbReference type="EMBL" id="RCYR01000002">
    <property type="protein sequence ID" value="RYS81698.1"/>
    <property type="molecule type" value="Genomic_DNA"/>
</dbReference>
<proteinExistence type="predicted"/>
<dbReference type="GeneID" id="97328631"/>
<dbReference type="AlphaFoldDB" id="A0A173YG72"/>
<gene>
    <name evidence="2" type="ORF">EAI93_02340</name>
    <name evidence="1" type="ORF">ERS852456_00383</name>
</gene>
<name>A0A173YG72_9FIRM</name>
<evidence type="ECO:0000313" key="4">
    <source>
        <dbReference type="Proteomes" id="UP000292665"/>
    </source>
</evidence>
<evidence type="ECO:0000313" key="2">
    <source>
        <dbReference type="EMBL" id="RYS81698.1"/>
    </source>
</evidence>
<reference evidence="1 3" key="1">
    <citation type="submission" date="2015-09" db="EMBL/GenBank/DDBJ databases">
        <authorList>
            <consortium name="Pathogen Informatics"/>
        </authorList>
    </citation>
    <scope>NUCLEOTIDE SEQUENCE [LARGE SCALE GENOMIC DNA]</scope>
    <source>
        <strain evidence="1 3">2789STDY5834841</strain>
    </source>
</reference>
<dbReference type="Proteomes" id="UP000292665">
    <property type="component" value="Unassembled WGS sequence"/>
</dbReference>
<dbReference type="EMBL" id="CYZO01000004">
    <property type="protein sequence ID" value="CUN62500.1"/>
    <property type="molecule type" value="Genomic_DNA"/>
</dbReference>
<organism evidence="1 3">
    <name type="scientific">[Ruminococcus] torques</name>
    <dbReference type="NCBI Taxonomy" id="33039"/>
    <lineage>
        <taxon>Bacteria</taxon>
        <taxon>Bacillati</taxon>
        <taxon>Bacillota</taxon>
        <taxon>Clostridia</taxon>
        <taxon>Lachnospirales</taxon>
        <taxon>Lachnospiraceae</taxon>
        <taxon>Mediterraneibacter</taxon>
    </lineage>
</organism>
<dbReference type="Gene3D" id="3.90.1720.10">
    <property type="entry name" value="endopeptidase domain like (from Nostoc punctiforme)"/>
    <property type="match status" value="1"/>
</dbReference>
<reference evidence="2 4" key="2">
    <citation type="journal article" date="2019" name="Science, e1252229">
        <title>Invertible promoters mediate bacterial phase variation, antibiotic resistance, and host adaptation in the gut.</title>
        <authorList>
            <person name="Jiang X."/>
            <person name="Hall A.B."/>
            <person name="Arthur T.D."/>
            <person name="Plichta D.R."/>
            <person name="Covington C.T."/>
            <person name="Poyet M."/>
            <person name="Crothers J."/>
            <person name="Moses P.L."/>
            <person name="Tolonen A.C."/>
            <person name="Vlamakis H."/>
            <person name="Alm E.J."/>
            <person name="Xavier R.J."/>
        </authorList>
    </citation>
    <scope>NUCLEOTIDE SEQUENCE [LARGE SCALE GENOMIC DNA]</scope>
    <source>
        <strain evidence="2">Aa_0143</strain>
        <strain evidence="4">aa_0143</strain>
    </source>
</reference>
<sequence>MTEIYIAFVDTPGIFASIIRRVIKQKYIHVAIGLDENLDEAYSIGRRHPSIPLIAGFEKEEKRKILRAFPGADYMICSIPCTQEQKQFIKEELHEAMKNRYRYHYTILGLPFLLFGKPFYQKNHYTCSSYAAELLEKAGVCTWNKHFSLVTPKDFYEYKGKQKIFEGSLRELTEREKKTYPEYGTLTFPPISRPAYLSAAGNYITMAHVHNVREEERKGRRRRYER</sequence>
<dbReference type="RefSeq" id="WP_004845168.1">
    <property type="nucleotide sequence ID" value="NZ_AP028249.1"/>
</dbReference>
<dbReference type="Proteomes" id="UP000095787">
    <property type="component" value="Unassembled WGS sequence"/>
</dbReference>
<evidence type="ECO:0000313" key="1">
    <source>
        <dbReference type="EMBL" id="CUN62500.1"/>
    </source>
</evidence>
<protein>
    <submittedName>
        <fullName evidence="1">Uncharacterized protein</fullName>
    </submittedName>
</protein>
<evidence type="ECO:0000313" key="3">
    <source>
        <dbReference type="Proteomes" id="UP000095787"/>
    </source>
</evidence>